<dbReference type="PIRSF" id="PIRSF002741">
    <property type="entry name" value="MppA"/>
    <property type="match status" value="1"/>
</dbReference>
<dbReference type="PANTHER" id="PTHR30290">
    <property type="entry name" value="PERIPLASMIC BINDING COMPONENT OF ABC TRANSPORTER"/>
    <property type="match status" value="1"/>
</dbReference>
<dbReference type="EMBL" id="FMXQ01000005">
    <property type="protein sequence ID" value="SDB37516.1"/>
    <property type="molecule type" value="Genomic_DNA"/>
</dbReference>
<feature type="chain" id="PRO_5011488973" evidence="4">
    <location>
        <begin position="26"/>
        <end position="502"/>
    </location>
</feature>
<protein>
    <submittedName>
        <fullName evidence="6">Peptide/nickel transport system substrate-binding protein</fullName>
    </submittedName>
</protein>
<organism evidence="6 7">
    <name type="scientific">Bauldia litoralis</name>
    <dbReference type="NCBI Taxonomy" id="665467"/>
    <lineage>
        <taxon>Bacteria</taxon>
        <taxon>Pseudomonadati</taxon>
        <taxon>Pseudomonadota</taxon>
        <taxon>Alphaproteobacteria</taxon>
        <taxon>Hyphomicrobiales</taxon>
        <taxon>Kaistiaceae</taxon>
        <taxon>Bauldia</taxon>
    </lineage>
</organism>
<dbReference type="InterPro" id="IPR039424">
    <property type="entry name" value="SBP_5"/>
</dbReference>
<dbReference type="PANTHER" id="PTHR30290:SF38">
    <property type="entry name" value="D,D-DIPEPTIDE-BINDING PERIPLASMIC PROTEIN DDPA-RELATED"/>
    <property type="match status" value="1"/>
</dbReference>
<comment type="subcellular location">
    <subcellularLocation>
        <location evidence="1">Periplasm</location>
    </subcellularLocation>
</comment>
<dbReference type="SUPFAM" id="SSF53850">
    <property type="entry name" value="Periplasmic binding protein-like II"/>
    <property type="match status" value="1"/>
</dbReference>
<dbReference type="Proteomes" id="UP000199071">
    <property type="component" value="Unassembled WGS sequence"/>
</dbReference>
<dbReference type="InterPro" id="IPR000914">
    <property type="entry name" value="SBP_5_dom"/>
</dbReference>
<dbReference type="RefSeq" id="WP_175478440.1">
    <property type="nucleotide sequence ID" value="NZ_FMXQ01000005.1"/>
</dbReference>
<evidence type="ECO:0000256" key="4">
    <source>
        <dbReference type="SAM" id="SignalP"/>
    </source>
</evidence>
<dbReference type="Gene3D" id="3.40.190.10">
    <property type="entry name" value="Periplasmic binding protein-like II"/>
    <property type="match status" value="1"/>
</dbReference>
<feature type="signal peptide" evidence="4">
    <location>
        <begin position="1"/>
        <end position="25"/>
    </location>
</feature>
<evidence type="ECO:0000259" key="5">
    <source>
        <dbReference type="Pfam" id="PF00496"/>
    </source>
</evidence>
<dbReference type="Pfam" id="PF00496">
    <property type="entry name" value="SBP_bac_5"/>
    <property type="match status" value="1"/>
</dbReference>
<sequence>MKRHHPALFAVATSLAVWAASPATAATLNVGLSEDTDTLDPDQGRTFGGRQMFAALCDKLFDLDETAGIVGQLVTDWTVSDDGLTITLKLRPDVMFHDGTPFNAEAVKFNIERSLTLEESARKGDIRAIESVDAVDELTAQLNLSEPFAPLLAQLADRAGMMVSPTAVAAVDTNTFANAPVCAGPFKFKERVVQDHVTVEAFADYWDKDNIHFDEIVYRPMSDATVRLNNLLSGQLDIIEGVSTSDLERLKDEPKISLADITGLGHVHIQFNVAGKNEVVANEKIRQAIDAAIDRNIVNQVVYGGNFVAGNQPVAPTSPFYAKSHPVVAGDAEKAKALVAESGIDSPSFTMIVNNEPAFVRAGQVIQSMLADVGIEVTLQTVDGPTALSIMQSDQFEAALSTWSGRADPDANAYTYLGCEGGQNFGKYCNEKTEAALSQAAKVSDVAERNALYTEAADQWMVDLPVIYVYHHKRFFGLDPNLDGFTPIPDGIMRVKGMTSAE</sequence>
<evidence type="ECO:0000256" key="1">
    <source>
        <dbReference type="ARBA" id="ARBA00004418"/>
    </source>
</evidence>
<dbReference type="AlphaFoldDB" id="A0A1G6CXA7"/>
<dbReference type="Gene3D" id="3.90.76.10">
    <property type="entry name" value="Dipeptide-binding Protein, Domain 1"/>
    <property type="match status" value="1"/>
</dbReference>
<proteinExistence type="inferred from homology"/>
<keyword evidence="3 4" id="KW-0732">Signal</keyword>
<dbReference type="GO" id="GO:0043190">
    <property type="term" value="C:ATP-binding cassette (ABC) transporter complex"/>
    <property type="evidence" value="ECO:0007669"/>
    <property type="project" value="InterPro"/>
</dbReference>
<dbReference type="InterPro" id="IPR030678">
    <property type="entry name" value="Peptide/Ni-bd"/>
</dbReference>
<dbReference type="STRING" id="665467.SAMN02982931_02872"/>
<name>A0A1G6CXA7_9HYPH</name>
<dbReference type="GO" id="GO:0015833">
    <property type="term" value="P:peptide transport"/>
    <property type="evidence" value="ECO:0007669"/>
    <property type="project" value="TreeGrafter"/>
</dbReference>
<accession>A0A1G6CXA7</accession>
<keyword evidence="7" id="KW-1185">Reference proteome</keyword>
<evidence type="ECO:0000256" key="3">
    <source>
        <dbReference type="ARBA" id="ARBA00022729"/>
    </source>
</evidence>
<dbReference type="Gene3D" id="3.10.105.10">
    <property type="entry name" value="Dipeptide-binding Protein, Domain 3"/>
    <property type="match status" value="1"/>
</dbReference>
<evidence type="ECO:0000256" key="2">
    <source>
        <dbReference type="ARBA" id="ARBA00005695"/>
    </source>
</evidence>
<evidence type="ECO:0000313" key="7">
    <source>
        <dbReference type="Proteomes" id="UP000199071"/>
    </source>
</evidence>
<gene>
    <name evidence="6" type="ORF">SAMN02982931_02872</name>
</gene>
<comment type="similarity">
    <text evidence="2">Belongs to the bacterial solute-binding protein 5 family.</text>
</comment>
<feature type="domain" description="Solute-binding protein family 5" evidence="5">
    <location>
        <begin position="69"/>
        <end position="422"/>
    </location>
</feature>
<reference evidence="6 7" key="1">
    <citation type="submission" date="2016-10" db="EMBL/GenBank/DDBJ databases">
        <authorList>
            <person name="de Groot N.N."/>
        </authorList>
    </citation>
    <scope>NUCLEOTIDE SEQUENCE [LARGE SCALE GENOMIC DNA]</scope>
    <source>
        <strain evidence="6 7">ATCC 35022</strain>
    </source>
</reference>
<dbReference type="GO" id="GO:0030288">
    <property type="term" value="C:outer membrane-bounded periplasmic space"/>
    <property type="evidence" value="ECO:0007669"/>
    <property type="project" value="UniProtKB-ARBA"/>
</dbReference>
<dbReference type="GO" id="GO:1904680">
    <property type="term" value="F:peptide transmembrane transporter activity"/>
    <property type="evidence" value="ECO:0007669"/>
    <property type="project" value="TreeGrafter"/>
</dbReference>
<evidence type="ECO:0000313" key="6">
    <source>
        <dbReference type="EMBL" id="SDB37516.1"/>
    </source>
</evidence>